<reference evidence="9 10" key="1">
    <citation type="submission" date="2013-08" db="EMBL/GenBank/DDBJ databases">
        <title>The genome sequence of Knoellia sinensis.</title>
        <authorList>
            <person name="Zhu W."/>
            <person name="Wang G."/>
        </authorList>
    </citation>
    <scope>NUCLEOTIDE SEQUENCE [LARGE SCALE GENOMIC DNA]</scope>
    <source>
        <strain evidence="9 10">KCTC 19936</strain>
    </source>
</reference>
<dbReference type="PANTHER" id="PTHR43362:SF1">
    <property type="entry name" value="MANNITOL DEHYDROGENASE 2-RELATED"/>
    <property type="match status" value="1"/>
</dbReference>
<evidence type="ECO:0000256" key="2">
    <source>
        <dbReference type="ARBA" id="ARBA00012939"/>
    </source>
</evidence>
<dbReference type="eggNOG" id="COG0246">
    <property type="taxonomic scope" value="Bacteria"/>
</dbReference>
<gene>
    <name evidence="9" type="ORF">N802_05700</name>
</gene>
<sequence>MSAETGNVPRLSRAEHGRAASPVRVVHLGLGNFFRAHAAWYTEHAPDAAEWGIAAFTGRSPDAAESLGAQDGLYTLLVRAADGPEPEVISSLSAVHPGADLAALRDYFARPEVAVVTITVTEAGYRRASDGSLDLDDEAVAADIAALRDDPAGDDVSTTPGRLVAGLLARRDADTGGIAIVPNDNVPDNGAMVARVVGDLIAEVDPSLQEWVDAYVSFVTTMVDRITPRTTDADRSEVKTLRGVDDPEVVPTEPFSEWVLAGEFPGGRPAWDDAGATVVDDVAPFEQRKLWLLNGSHSLMAYAASIRGHETVADAIADSQVREWVEEWWDAAAPHVPLPETDVTAYRKALIERYSNGNIRHLLAQIAADGSQKIPIRAVPVIKAELGAGRVSEGALRLVSAWIAHLRGSGAPVTDPQADLLQGLVTGSVDNGVDRVLEWLGLKDGQLRDVVVQQVTDLEAPGATKEEK</sequence>
<accession>A0A0A0J0D3</accession>
<comment type="caution">
    <text evidence="9">The sequence shown here is derived from an EMBL/GenBank/DDBJ whole genome shotgun (WGS) entry which is preliminary data.</text>
</comment>
<dbReference type="InterPro" id="IPR013131">
    <property type="entry name" value="Mannitol_DH_N"/>
</dbReference>
<dbReference type="Pfam" id="PF01232">
    <property type="entry name" value="Mannitol_dh"/>
    <property type="match status" value="1"/>
</dbReference>
<feature type="domain" description="Mannitol dehydrogenase C-terminal" evidence="8">
    <location>
        <begin position="281"/>
        <end position="456"/>
    </location>
</feature>
<evidence type="ECO:0000256" key="3">
    <source>
        <dbReference type="ARBA" id="ARBA00016219"/>
    </source>
</evidence>
<dbReference type="SUPFAM" id="SSF51735">
    <property type="entry name" value="NAD(P)-binding Rossmann-fold domains"/>
    <property type="match status" value="1"/>
</dbReference>
<keyword evidence="10" id="KW-1185">Reference proteome</keyword>
<dbReference type="RefSeq" id="WP_035918046.1">
    <property type="nucleotide sequence ID" value="NZ_AVPJ01000015.1"/>
</dbReference>
<dbReference type="InterPro" id="IPR050988">
    <property type="entry name" value="Mannitol_DH/Oxidoreductase"/>
</dbReference>
<comment type="catalytic activity">
    <reaction evidence="6">
        <text>D-mannitol 1-phosphate + NAD(+) = beta-D-fructose 6-phosphate + NADH + H(+)</text>
        <dbReference type="Rhea" id="RHEA:19661"/>
        <dbReference type="ChEBI" id="CHEBI:15378"/>
        <dbReference type="ChEBI" id="CHEBI:57540"/>
        <dbReference type="ChEBI" id="CHEBI:57634"/>
        <dbReference type="ChEBI" id="CHEBI:57945"/>
        <dbReference type="ChEBI" id="CHEBI:61381"/>
        <dbReference type="EC" id="1.1.1.17"/>
    </reaction>
</comment>
<evidence type="ECO:0000256" key="1">
    <source>
        <dbReference type="ARBA" id="ARBA00006541"/>
    </source>
</evidence>
<dbReference type="GO" id="GO:0008926">
    <property type="term" value="F:mannitol-1-phosphate 5-dehydrogenase activity"/>
    <property type="evidence" value="ECO:0007669"/>
    <property type="project" value="UniProtKB-EC"/>
</dbReference>
<dbReference type="InterPro" id="IPR013328">
    <property type="entry name" value="6PGD_dom2"/>
</dbReference>
<organism evidence="9 10">
    <name type="scientific">Knoellia sinensis KCTC 19936</name>
    <dbReference type="NCBI Taxonomy" id="1385520"/>
    <lineage>
        <taxon>Bacteria</taxon>
        <taxon>Bacillati</taxon>
        <taxon>Actinomycetota</taxon>
        <taxon>Actinomycetes</taxon>
        <taxon>Micrococcales</taxon>
        <taxon>Intrasporangiaceae</taxon>
        <taxon>Knoellia</taxon>
    </lineage>
</organism>
<evidence type="ECO:0000259" key="7">
    <source>
        <dbReference type="Pfam" id="PF01232"/>
    </source>
</evidence>
<comment type="similarity">
    <text evidence="1">Belongs to the mannitol dehydrogenase family.</text>
</comment>
<evidence type="ECO:0000313" key="10">
    <source>
        <dbReference type="Proteomes" id="UP000030002"/>
    </source>
</evidence>
<dbReference type="GO" id="GO:0019594">
    <property type="term" value="P:mannitol metabolic process"/>
    <property type="evidence" value="ECO:0007669"/>
    <property type="project" value="InterPro"/>
</dbReference>
<dbReference type="InterPro" id="IPR013118">
    <property type="entry name" value="Mannitol_DH_C"/>
</dbReference>
<dbReference type="SUPFAM" id="SSF48179">
    <property type="entry name" value="6-phosphogluconate dehydrogenase C-terminal domain-like"/>
    <property type="match status" value="1"/>
</dbReference>
<dbReference type="InterPro" id="IPR008927">
    <property type="entry name" value="6-PGluconate_DH-like_C_sf"/>
</dbReference>
<dbReference type="Gene3D" id="1.10.1040.10">
    <property type="entry name" value="N-(1-d-carboxylethyl)-l-norvaline Dehydrogenase, domain 2"/>
    <property type="match status" value="1"/>
</dbReference>
<keyword evidence="5" id="KW-0520">NAD</keyword>
<dbReference type="Gene3D" id="3.40.50.720">
    <property type="entry name" value="NAD(P)-binding Rossmann-like Domain"/>
    <property type="match status" value="1"/>
</dbReference>
<dbReference type="InterPro" id="IPR023027">
    <property type="entry name" value="Mannitol_DH_CS"/>
</dbReference>
<feature type="domain" description="Mannitol dehydrogenase N-terminal" evidence="7">
    <location>
        <begin position="24"/>
        <end position="272"/>
    </location>
</feature>
<dbReference type="EMBL" id="AVPJ01000015">
    <property type="protein sequence ID" value="KGN30890.1"/>
    <property type="molecule type" value="Genomic_DNA"/>
</dbReference>
<dbReference type="EC" id="1.1.1.17" evidence="2"/>
<dbReference type="PROSITE" id="PS00974">
    <property type="entry name" value="MANNITOL_DHGENASE"/>
    <property type="match status" value="1"/>
</dbReference>
<dbReference type="STRING" id="1385520.N802_05700"/>
<protein>
    <recommendedName>
        <fullName evidence="3">Mannitol-1-phosphate 5-dehydrogenase</fullName>
        <ecNumber evidence="2">1.1.1.17</ecNumber>
    </recommendedName>
</protein>
<proteinExistence type="inferred from homology"/>
<dbReference type="AlphaFoldDB" id="A0A0A0J0D3"/>
<evidence type="ECO:0000259" key="8">
    <source>
        <dbReference type="Pfam" id="PF08125"/>
    </source>
</evidence>
<dbReference type="Proteomes" id="UP000030002">
    <property type="component" value="Unassembled WGS sequence"/>
</dbReference>
<dbReference type="PANTHER" id="PTHR43362">
    <property type="entry name" value="MANNITOL DEHYDROGENASE DSF1-RELATED"/>
    <property type="match status" value="1"/>
</dbReference>
<keyword evidence="4" id="KW-0560">Oxidoreductase</keyword>
<evidence type="ECO:0000313" key="9">
    <source>
        <dbReference type="EMBL" id="KGN30890.1"/>
    </source>
</evidence>
<evidence type="ECO:0000256" key="6">
    <source>
        <dbReference type="ARBA" id="ARBA00048615"/>
    </source>
</evidence>
<dbReference type="PRINTS" id="PR00084">
    <property type="entry name" value="MTLDHDRGNASE"/>
</dbReference>
<name>A0A0A0J0D3_9MICO</name>
<dbReference type="Pfam" id="PF08125">
    <property type="entry name" value="Mannitol_dh_C"/>
    <property type="match status" value="1"/>
</dbReference>
<evidence type="ECO:0000256" key="5">
    <source>
        <dbReference type="ARBA" id="ARBA00023027"/>
    </source>
</evidence>
<dbReference type="InterPro" id="IPR036291">
    <property type="entry name" value="NAD(P)-bd_dom_sf"/>
</dbReference>
<dbReference type="InterPro" id="IPR000669">
    <property type="entry name" value="Mannitol_DH"/>
</dbReference>
<evidence type="ECO:0000256" key="4">
    <source>
        <dbReference type="ARBA" id="ARBA00023002"/>
    </source>
</evidence>